<feature type="region of interest" description="Disordered" evidence="1">
    <location>
        <begin position="115"/>
        <end position="137"/>
    </location>
</feature>
<dbReference type="Proteomes" id="UP000539372">
    <property type="component" value="Unassembled WGS sequence"/>
</dbReference>
<reference evidence="3 4" key="1">
    <citation type="submission" date="2020-04" db="EMBL/GenBank/DDBJ databases">
        <title>Rhodospirillaceae bacterium KN72 isolated from deep sea.</title>
        <authorList>
            <person name="Zhang D.-C."/>
        </authorList>
    </citation>
    <scope>NUCLEOTIDE SEQUENCE [LARGE SCALE GENOMIC DNA]</scope>
    <source>
        <strain evidence="3 4">KN72</strain>
    </source>
</reference>
<protein>
    <submittedName>
        <fullName evidence="3">Nuclear transport factor 2 family protein</fullName>
    </submittedName>
</protein>
<comment type="caution">
    <text evidence="3">The sequence shown here is derived from an EMBL/GenBank/DDBJ whole genome shotgun (WGS) entry which is preliminary data.</text>
</comment>
<accession>A0A7Y0E126</accession>
<dbReference type="SUPFAM" id="SSF54427">
    <property type="entry name" value="NTF2-like"/>
    <property type="match status" value="1"/>
</dbReference>
<evidence type="ECO:0000259" key="2">
    <source>
        <dbReference type="Pfam" id="PF13474"/>
    </source>
</evidence>
<dbReference type="Gene3D" id="3.10.450.50">
    <property type="match status" value="1"/>
</dbReference>
<name>A0A7Y0E126_9PROT</name>
<dbReference type="PANTHER" id="PTHR34957">
    <property type="entry name" value="NUCLEAR TRANSPORT FACTOR 2 (NTF2) FAMILY PROTEIN"/>
    <property type="match status" value="1"/>
</dbReference>
<evidence type="ECO:0000256" key="1">
    <source>
        <dbReference type="SAM" id="MobiDB-lite"/>
    </source>
</evidence>
<dbReference type="EMBL" id="JABBNT010000003">
    <property type="protein sequence ID" value="NMM45269.1"/>
    <property type="molecule type" value="Genomic_DNA"/>
</dbReference>
<sequence length="137" mass="15000">MLNDRQKAEILFANERFYAAFSGGDMTAMDSLWGSDGPVCCLHPGWEPLMERNRIIASWNAVLQAPPPIVCAAPSVLPLGEDGAAVICWEGIEEDYLIATNIYRREGGMWKIVHHQAGPVNGTPPTSAQPPQNNRVN</sequence>
<dbReference type="InterPro" id="IPR032710">
    <property type="entry name" value="NTF2-like_dom_sf"/>
</dbReference>
<evidence type="ECO:0000313" key="4">
    <source>
        <dbReference type="Proteomes" id="UP000539372"/>
    </source>
</evidence>
<organism evidence="3 4">
    <name type="scientific">Pacificispira spongiicola</name>
    <dbReference type="NCBI Taxonomy" id="2729598"/>
    <lineage>
        <taxon>Bacteria</taxon>
        <taxon>Pseudomonadati</taxon>
        <taxon>Pseudomonadota</taxon>
        <taxon>Alphaproteobacteria</taxon>
        <taxon>Rhodospirillales</taxon>
        <taxon>Rhodospirillaceae</taxon>
        <taxon>Pacificispira</taxon>
    </lineage>
</organism>
<feature type="compositionally biased region" description="Polar residues" evidence="1">
    <location>
        <begin position="123"/>
        <end position="137"/>
    </location>
</feature>
<dbReference type="AlphaFoldDB" id="A0A7Y0E126"/>
<gene>
    <name evidence="3" type="ORF">HH303_12320</name>
</gene>
<dbReference type="RefSeq" id="WP_169625619.1">
    <property type="nucleotide sequence ID" value="NZ_JABBNT010000003.1"/>
</dbReference>
<dbReference type="PANTHER" id="PTHR34957:SF1">
    <property type="entry name" value="NUCLEAR TRANSPORT FACTOR 2 (NTF2) FAMILY PROTEIN"/>
    <property type="match status" value="1"/>
</dbReference>
<keyword evidence="4" id="KW-1185">Reference proteome</keyword>
<dbReference type="Pfam" id="PF13474">
    <property type="entry name" value="SnoaL_3"/>
    <property type="match status" value="1"/>
</dbReference>
<dbReference type="InterPro" id="IPR037401">
    <property type="entry name" value="SnoaL-like"/>
</dbReference>
<feature type="domain" description="SnoaL-like" evidence="2">
    <location>
        <begin position="13"/>
        <end position="117"/>
    </location>
</feature>
<proteinExistence type="predicted"/>
<evidence type="ECO:0000313" key="3">
    <source>
        <dbReference type="EMBL" id="NMM45269.1"/>
    </source>
</evidence>